<dbReference type="EMBL" id="CZAB01000064">
    <property type="protein sequence ID" value="CUP93736.1"/>
    <property type="molecule type" value="Genomic_DNA"/>
</dbReference>
<evidence type="ECO:0000313" key="1">
    <source>
        <dbReference type="EMBL" id="CUP93736.1"/>
    </source>
</evidence>
<organism evidence="1 2">
    <name type="scientific">Enterocloster clostridioformis</name>
    <dbReference type="NCBI Taxonomy" id="1531"/>
    <lineage>
        <taxon>Bacteria</taxon>
        <taxon>Bacillati</taxon>
        <taxon>Bacillota</taxon>
        <taxon>Clostridia</taxon>
        <taxon>Lachnospirales</taxon>
        <taxon>Lachnospiraceae</taxon>
        <taxon>Enterocloster</taxon>
    </lineage>
</organism>
<dbReference type="RefSeq" id="WP_057572784.1">
    <property type="nucleotide sequence ID" value="NZ_CAUDZF010000091.1"/>
</dbReference>
<dbReference type="AlphaFoldDB" id="A0A174SB23"/>
<reference evidence="1 2" key="1">
    <citation type="submission" date="2015-09" db="EMBL/GenBank/DDBJ databases">
        <authorList>
            <consortium name="Pathogen Informatics"/>
        </authorList>
    </citation>
    <scope>NUCLEOTIDE SEQUENCE [LARGE SCALE GENOMIC DNA]</scope>
    <source>
        <strain evidence="1 2">2789STDY5834865</strain>
    </source>
</reference>
<dbReference type="Proteomes" id="UP000095512">
    <property type="component" value="Unassembled WGS sequence"/>
</dbReference>
<evidence type="ECO:0000313" key="2">
    <source>
        <dbReference type="Proteomes" id="UP000095512"/>
    </source>
</evidence>
<accession>A0A174SB23</accession>
<name>A0A174SB23_9FIRM</name>
<proteinExistence type="predicted"/>
<sequence length="87" mass="10331">MQPTMFPLLILNILENHATKERPLTITEITDWINREFAPFAAEKEHLINRTTVMRILDTMEFWTDGKLFNFRVVCTENGTKRFCLEK</sequence>
<gene>
    <name evidence="1" type="ORF">ERS852480_04447</name>
</gene>
<protein>
    <submittedName>
        <fullName evidence="1">Uncharacterized protein</fullName>
    </submittedName>
</protein>